<dbReference type="RefSeq" id="WP_122404505.1">
    <property type="nucleotide sequence ID" value="NZ_JAGIKT010000051.1"/>
</dbReference>
<accession>A0A2U3Q6G0</accession>
<dbReference type="Gene3D" id="3.50.70.20">
    <property type="entry name" value="Cytochrome P460"/>
    <property type="match status" value="1"/>
</dbReference>
<protein>
    <submittedName>
        <fullName evidence="2">Cytochrome P460 family protein</fullName>
    </submittedName>
    <submittedName>
        <fullName evidence="3">Putative cytochrome P460</fullName>
    </submittedName>
</protein>
<feature type="domain" description="Cytochrome P460" evidence="1">
    <location>
        <begin position="58"/>
        <end position="181"/>
    </location>
</feature>
<dbReference type="InterPro" id="IPR032033">
    <property type="entry name" value="Cytochrome_P460"/>
</dbReference>
<dbReference type="AlphaFoldDB" id="A0A2U3Q6G0"/>
<dbReference type="Proteomes" id="UP000246085">
    <property type="component" value="Chromosome BRAD3257"/>
</dbReference>
<dbReference type="KEGG" id="bvz:BRAD3257_6083"/>
<dbReference type="EMBL" id="LS398110">
    <property type="protein sequence ID" value="SPP97002.1"/>
    <property type="molecule type" value="Genomic_DNA"/>
</dbReference>
<keyword evidence="5" id="KW-1185">Reference proteome</keyword>
<organism evidence="3 4">
    <name type="scientific">Bradyrhizobium vignae</name>
    <dbReference type="NCBI Taxonomy" id="1549949"/>
    <lineage>
        <taxon>Bacteria</taxon>
        <taxon>Pseudomonadati</taxon>
        <taxon>Pseudomonadota</taxon>
        <taxon>Alphaproteobacteria</taxon>
        <taxon>Hyphomicrobiales</taxon>
        <taxon>Nitrobacteraceae</taxon>
        <taxon>Bradyrhizobium</taxon>
    </lineage>
</organism>
<proteinExistence type="predicted"/>
<dbReference type="OrthoDB" id="511546at2"/>
<reference evidence="2 5" key="2">
    <citation type="submission" date="2021-03" db="EMBL/GenBank/DDBJ databases">
        <title>Genome Sequence of Bradyrhizobium vignae strain ISRA400.</title>
        <authorList>
            <person name="Tisa L.S."/>
            <person name="Svistoonoff S."/>
            <person name="Hocher V."/>
            <person name="Fall S."/>
            <person name="Zaiya A."/>
            <person name="Naing D."/>
            <person name="Niang N."/>
            <person name="Diouf A."/>
            <person name="Dasylva M.C."/>
            <person name="Toure O."/>
            <person name="Gueye M."/>
            <person name="Gully D."/>
            <person name="Tisseyre P."/>
            <person name="Simpson S."/>
            <person name="Morris K."/>
            <person name="Thomas W.K."/>
        </authorList>
    </citation>
    <scope>NUCLEOTIDE SEQUENCE [LARGE SCALE GENOMIC DNA]</scope>
    <source>
        <strain evidence="2 5">ISRA400</strain>
    </source>
</reference>
<name>A0A2U3Q6G0_9BRAD</name>
<evidence type="ECO:0000313" key="5">
    <source>
        <dbReference type="Proteomes" id="UP000669317"/>
    </source>
</evidence>
<dbReference type="Pfam" id="PF16694">
    <property type="entry name" value="Cytochrome_P460"/>
    <property type="match status" value="1"/>
</dbReference>
<dbReference type="Proteomes" id="UP000669317">
    <property type="component" value="Unassembled WGS sequence"/>
</dbReference>
<dbReference type="CDD" id="cd20753">
    <property type="entry name" value="cyt_P460_Mc-like"/>
    <property type="match status" value="1"/>
</dbReference>
<sequence>MNSTETNKKTSPLATAIVLAVIVLAVLLTCAPYFVAIALAEGPTEHADASPIFGVTIPPSYKQWELIAPAEEAAPLDELRAVVGNQIAIDTYKAGKLPFPDGTVLVKRAWKRKQSPEFASATIPGSATTVQVMVKDSKKYVATGGWGFGRFVDGKPVDEAQHRTCFACHEARAKSQDYVFTRLAP</sequence>
<evidence type="ECO:0000313" key="2">
    <source>
        <dbReference type="EMBL" id="MBP0113853.1"/>
    </source>
</evidence>
<evidence type="ECO:0000313" key="4">
    <source>
        <dbReference type="Proteomes" id="UP000246085"/>
    </source>
</evidence>
<evidence type="ECO:0000313" key="3">
    <source>
        <dbReference type="EMBL" id="SPP97002.1"/>
    </source>
</evidence>
<accession>A0A4Q0QF15</accession>
<dbReference type="InterPro" id="IPR038142">
    <property type="entry name" value="Cytochrome_P460_sp"/>
</dbReference>
<gene>
    <name evidence="3" type="ORF">BRAD3257_6083</name>
    <name evidence="2" type="ORF">JWS04_22740</name>
</gene>
<dbReference type="EMBL" id="JAGIKT010000051">
    <property type="protein sequence ID" value="MBP0113853.1"/>
    <property type="molecule type" value="Genomic_DNA"/>
</dbReference>
<reference evidence="3 4" key="1">
    <citation type="submission" date="2018-03" db="EMBL/GenBank/DDBJ databases">
        <authorList>
            <person name="Gully D."/>
        </authorList>
    </citation>
    <scope>NUCLEOTIDE SEQUENCE [LARGE SCALE GENOMIC DNA]</scope>
    <source>
        <strain evidence="3">ORS3257</strain>
    </source>
</reference>
<evidence type="ECO:0000259" key="1">
    <source>
        <dbReference type="Pfam" id="PF16694"/>
    </source>
</evidence>